<proteinExistence type="predicted"/>
<name>A0A815S7D6_9BILA</name>
<gene>
    <name evidence="2" type="ORF">JBS370_LOCUS22303</name>
    <name evidence="1" type="ORF">ZHD862_LOCUS36830</name>
</gene>
<dbReference type="Proteomes" id="UP000663864">
    <property type="component" value="Unassembled WGS sequence"/>
</dbReference>
<dbReference type="EMBL" id="CAJNOT010006317">
    <property type="protein sequence ID" value="CAF1487090.1"/>
    <property type="molecule type" value="Genomic_DNA"/>
</dbReference>
<dbReference type="AlphaFoldDB" id="A0A815S7D6"/>
<sequence length="629" mass="72321">MASWEQDLLPFLDELLSYTDEAFYNFVRNFVGVIEGDILEIQRIKNVRILLQIPDVFSFFQINNKDILNLKERACFIVDDSSYIVRSGIRSNLEQFIELLKNHYKPVTATNQIKGVNNCMCGLVKVNNGNTEYQSKSFVHVFVNNLMKNINRSSNNYQFDPIVNKFASAFHILAGHQAYEFVRINLPGSLPSITTLKNYNQNINLHLNEGEFRFDSLKKYLDLIDSNYVFVCEDSTSVVSSVSYDSKTNSFIGFSPKLVNGLPLINQFQTNNFNELQQWFQDFEKSKLVNANLVEPLINKNSSSIHSTPYIISAYVTNNKYLGIDILRKWVYIYNECKKKNIAVVGFSSDCEARYLKAMQISLVLQGTLPSSTLNTHLFSSQPCETTFRSARSLSGTFSSITNFSISQFLNKIEKISILNHFKSTEGDNVECPLKFPIHHKNQHKERTLSTISLSSSSTTINDIEKIIIKAYHEAEKLMDSLQLLQILRENDLNDIKKLNSFVFQQLDLKSTVDYCYFNEIDLQDSADDTNNNIQNDIENSETNVEVEAYGSDEDDPDDYHFITSKETFQGMKIFDKIDPMKKNNYFHIMINNKPKYLHKQTAARLLTTSKNCLSSDRLSRVQQTNKQK</sequence>
<evidence type="ECO:0000313" key="1">
    <source>
        <dbReference type="EMBL" id="CAF1487090.1"/>
    </source>
</evidence>
<comment type="caution">
    <text evidence="1">The sequence shown here is derived from an EMBL/GenBank/DDBJ whole genome shotgun (WGS) entry which is preliminary data.</text>
</comment>
<evidence type="ECO:0000313" key="3">
    <source>
        <dbReference type="Proteomes" id="UP000663864"/>
    </source>
</evidence>
<protein>
    <submittedName>
        <fullName evidence="1">Uncharacterized protein</fullName>
    </submittedName>
</protein>
<dbReference type="Proteomes" id="UP000663836">
    <property type="component" value="Unassembled WGS sequence"/>
</dbReference>
<reference evidence="1" key="1">
    <citation type="submission" date="2021-02" db="EMBL/GenBank/DDBJ databases">
        <authorList>
            <person name="Nowell W R."/>
        </authorList>
    </citation>
    <scope>NUCLEOTIDE SEQUENCE</scope>
</reference>
<evidence type="ECO:0000313" key="2">
    <source>
        <dbReference type="EMBL" id="CAF3928142.1"/>
    </source>
</evidence>
<accession>A0A815S7D6</accession>
<dbReference type="EMBL" id="CAJOBD010003097">
    <property type="protein sequence ID" value="CAF3928142.1"/>
    <property type="molecule type" value="Genomic_DNA"/>
</dbReference>
<organism evidence="1 3">
    <name type="scientific">Rotaria sordida</name>
    <dbReference type="NCBI Taxonomy" id="392033"/>
    <lineage>
        <taxon>Eukaryota</taxon>
        <taxon>Metazoa</taxon>
        <taxon>Spiralia</taxon>
        <taxon>Gnathifera</taxon>
        <taxon>Rotifera</taxon>
        <taxon>Eurotatoria</taxon>
        <taxon>Bdelloidea</taxon>
        <taxon>Philodinida</taxon>
        <taxon>Philodinidae</taxon>
        <taxon>Rotaria</taxon>
    </lineage>
</organism>